<dbReference type="SMART" id="SM00312">
    <property type="entry name" value="PX"/>
    <property type="match status" value="1"/>
</dbReference>
<evidence type="ECO:0000313" key="6">
    <source>
        <dbReference type="Proteomes" id="UP001054902"/>
    </source>
</evidence>
<dbReference type="GO" id="GO:0016192">
    <property type="term" value="P:vesicle-mediated transport"/>
    <property type="evidence" value="ECO:0007669"/>
    <property type="project" value="InterPro"/>
</dbReference>
<feature type="domain" description="PDZ" evidence="2">
    <location>
        <begin position="298"/>
        <end position="364"/>
    </location>
</feature>
<comment type="caution">
    <text evidence="5">The sequence shown here is derived from an EMBL/GenBank/DDBJ whole genome shotgun (WGS) entry which is preliminary data.</text>
</comment>
<dbReference type="InterPro" id="IPR001683">
    <property type="entry name" value="PX_dom"/>
</dbReference>
<dbReference type="Pfam" id="PF00787">
    <property type="entry name" value="PX"/>
    <property type="match status" value="1"/>
</dbReference>
<dbReference type="InterPro" id="IPR003123">
    <property type="entry name" value="VPS9"/>
</dbReference>
<organism evidence="5 6">
    <name type="scientific">Chaetoceros tenuissimus</name>
    <dbReference type="NCBI Taxonomy" id="426638"/>
    <lineage>
        <taxon>Eukaryota</taxon>
        <taxon>Sar</taxon>
        <taxon>Stramenopiles</taxon>
        <taxon>Ochrophyta</taxon>
        <taxon>Bacillariophyta</taxon>
        <taxon>Coscinodiscophyceae</taxon>
        <taxon>Chaetocerotophycidae</taxon>
        <taxon>Chaetocerotales</taxon>
        <taxon>Chaetocerotaceae</taxon>
        <taxon>Chaetoceros</taxon>
    </lineage>
</organism>
<accession>A0AAD3H0F4</accession>
<name>A0AAD3H0F4_9STRA</name>
<evidence type="ECO:0000259" key="3">
    <source>
        <dbReference type="PROSITE" id="PS50195"/>
    </source>
</evidence>
<dbReference type="Gene3D" id="1.20.1050.80">
    <property type="entry name" value="VPS9 domain"/>
    <property type="match status" value="1"/>
</dbReference>
<dbReference type="EMBL" id="BLLK01000020">
    <property type="protein sequence ID" value="GFH45334.1"/>
    <property type="molecule type" value="Genomic_DNA"/>
</dbReference>
<dbReference type="Gene3D" id="3.30.1520.10">
    <property type="entry name" value="Phox-like domain"/>
    <property type="match status" value="1"/>
</dbReference>
<dbReference type="AlphaFoldDB" id="A0AAD3H0F4"/>
<feature type="compositionally biased region" description="Polar residues" evidence="1">
    <location>
        <begin position="28"/>
        <end position="38"/>
    </location>
</feature>
<dbReference type="CDD" id="cd06093">
    <property type="entry name" value="PX_domain"/>
    <property type="match status" value="1"/>
</dbReference>
<dbReference type="InterPro" id="IPR001478">
    <property type="entry name" value="PDZ"/>
</dbReference>
<feature type="domain" description="VPS9" evidence="4">
    <location>
        <begin position="770"/>
        <end position="915"/>
    </location>
</feature>
<proteinExistence type="predicted"/>
<keyword evidence="6" id="KW-1185">Reference proteome</keyword>
<dbReference type="GO" id="GO:0031267">
    <property type="term" value="F:small GTPase binding"/>
    <property type="evidence" value="ECO:0007669"/>
    <property type="project" value="TreeGrafter"/>
</dbReference>
<feature type="domain" description="PX" evidence="3">
    <location>
        <begin position="489"/>
        <end position="611"/>
    </location>
</feature>
<dbReference type="Gene3D" id="2.30.42.10">
    <property type="match status" value="1"/>
</dbReference>
<dbReference type="Proteomes" id="UP001054902">
    <property type="component" value="Unassembled WGS sequence"/>
</dbReference>
<dbReference type="GO" id="GO:0005829">
    <property type="term" value="C:cytosol"/>
    <property type="evidence" value="ECO:0007669"/>
    <property type="project" value="TreeGrafter"/>
</dbReference>
<dbReference type="InterPro" id="IPR037191">
    <property type="entry name" value="VPS9_dom_sf"/>
</dbReference>
<dbReference type="InterPro" id="IPR036871">
    <property type="entry name" value="PX_dom_sf"/>
</dbReference>
<evidence type="ECO:0000259" key="4">
    <source>
        <dbReference type="PROSITE" id="PS51205"/>
    </source>
</evidence>
<dbReference type="GO" id="GO:0030139">
    <property type="term" value="C:endocytic vesicle"/>
    <property type="evidence" value="ECO:0007669"/>
    <property type="project" value="TreeGrafter"/>
</dbReference>
<dbReference type="InterPro" id="IPR036034">
    <property type="entry name" value="PDZ_sf"/>
</dbReference>
<dbReference type="PROSITE" id="PS50106">
    <property type="entry name" value="PDZ"/>
    <property type="match status" value="1"/>
</dbReference>
<evidence type="ECO:0008006" key="7">
    <source>
        <dbReference type="Google" id="ProtNLM"/>
    </source>
</evidence>
<dbReference type="GO" id="GO:0005085">
    <property type="term" value="F:guanyl-nucleotide exchange factor activity"/>
    <property type="evidence" value="ECO:0007669"/>
    <property type="project" value="InterPro"/>
</dbReference>
<dbReference type="GO" id="GO:0035091">
    <property type="term" value="F:phosphatidylinositol binding"/>
    <property type="evidence" value="ECO:0007669"/>
    <property type="project" value="InterPro"/>
</dbReference>
<dbReference type="Pfam" id="PF02204">
    <property type="entry name" value="VPS9"/>
    <property type="match status" value="1"/>
</dbReference>
<dbReference type="SUPFAM" id="SSF50156">
    <property type="entry name" value="PDZ domain-like"/>
    <property type="match status" value="1"/>
</dbReference>
<dbReference type="SUPFAM" id="SSF109993">
    <property type="entry name" value="VPS9 domain"/>
    <property type="match status" value="1"/>
</dbReference>
<dbReference type="PROSITE" id="PS51205">
    <property type="entry name" value="VPS9"/>
    <property type="match status" value="1"/>
</dbReference>
<dbReference type="SUPFAM" id="SSF64268">
    <property type="entry name" value="PX domain"/>
    <property type="match status" value="1"/>
</dbReference>
<sequence length="916" mass="104380">MTNRQKSLIDEYSTSSSEDGDDESSQDMNNNEENMCSTSHEKSNVPQHLIQDEAANGIDSNKVKESKNSLVCDEKDHEGISLLKVIFPEASQQELEQIHYNHVSSPIREKNTYDGHTQSVESEKQHIEEHFVSNMENDVIELKDSDTPLHPTGNKAVPSRILAQAKPNQKHQIKSLKHDLPDDFLRIPQSQALKLPNKNGKMEWNIVADLEQQVIEAHMNHDEEAKLLLTKYESSSNIIVRTAVFSRDLQNGLGMQLREWRGHIFVHCLTCLNGNRINDEMSYQVALESGLPWREFGAAFEAGIKVGDQILGVNGVPFLRWGSNSIENTVNANRPFSSDQILAAAARMIRAVSDPIVLHILRNVAVQESNNLDDFQHAISFAAKNIHTDDSVSVTQSEISDLSGFSALNNNNSSSRKRIPDIHGMPKEFLRRGIIKNEKEQKRITKDIHRLVSRATIWKENSYLLTSFSSDFFIDTTHHQSYIGAFSTKFIRQALSVHIVNTFEENTRLAYTIYVFDVESKTEWYAPIRYFQDFQELRKATMNLDRAVEKLPFPSSTWFGKDEISLSRSVKEERRKQLEDFLTGLCNNMYIEKLNDSTYEIALFVQSFLGCDLNDKSIIDSDLLIDSKETDESEKLLKTAIQLHTYRLFQLSTLKTLVSRFIQDVKRRAILIEENKRVNNGSSIAEKEKIIVELVTVKHVFTNILDLIQQGSNDDFNSLATSLLDPLKTPTNLNDYIERVVRDAIREQIEIEAYVPCRSIISSLLVHGWRYDDRAITFKIAFLKQKSQSFFKIKEEHQSPSDWDSVVQILSKGVGRSTLPCNKLRAVVNSGKEIGHLYKKEHPASLGHTALGADDFLPIFIYCVVNSNIERPCALCALLKHLCDDRQQIGETGYYLSSFEATIMYIHDMDLTSIEE</sequence>
<protein>
    <recommendedName>
        <fullName evidence="7">VPS9 domain-containing protein</fullName>
    </recommendedName>
</protein>
<reference evidence="5 6" key="1">
    <citation type="journal article" date="2021" name="Sci. Rep.">
        <title>The genome of the diatom Chaetoceros tenuissimus carries an ancient integrated fragment of an extant virus.</title>
        <authorList>
            <person name="Hongo Y."/>
            <person name="Kimura K."/>
            <person name="Takaki Y."/>
            <person name="Yoshida Y."/>
            <person name="Baba S."/>
            <person name="Kobayashi G."/>
            <person name="Nagasaki K."/>
            <person name="Hano T."/>
            <person name="Tomaru Y."/>
        </authorList>
    </citation>
    <scope>NUCLEOTIDE SEQUENCE [LARGE SCALE GENOMIC DNA]</scope>
    <source>
        <strain evidence="5 6">NIES-3715</strain>
    </source>
</reference>
<evidence type="ECO:0000256" key="1">
    <source>
        <dbReference type="SAM" id="MobiDB-lite"/>
    </source>
</evidence>
<dbReference type="InterPro" id="IPR045046">
    <property type="entry name" value="Vps9-like"/>
</dbReference>
<dbReference type="PANTHER" id="PTHR23101:SF25">
    <property type="entry name" value="GTPASE-ACTIVATING PROTEIN AND VPS9 DOMAIN-CONTAINING PROTEIN 1"/>
    <property type="match status" value="1"/>
</dbReference>
<dbReference type="PROSITE" id="PS50195">
    <property type="entry name" value="PX"/>
    <property type="match status" value="1"/>
</dbReference>
<feature type="region of interest" description="Disordered" evidence="1">
    <location>
        <begin position="1"/>
        <end position="65"/>
    </location>
</feature>
<evidence type="ECO:0000259" key="2">
    <source>
        <dbReference type="PROSITE" id="PS50106"/>
    </source>
</evidence>
<dbReference type="PANTHER" id="PTHR23101">
    <property type="entry name" value="RAB GDP/GTP EXCHANGE FACTOR"/>
    <property type="match status" value="1"/>
</dbReference>
<gene>
    <name evidence="5" type="ORF">CTEN210_01808</name>
</gene>
<evidence type="ECO:0000313" key="5">
    <source>
        <dbReference type="EMBL" id="GFH45334.1"/>
    </source>
</evidence>